<sequence length="592" mass="63432">MSTMRAQASSISSSEAPNFLVPHLSVHDFPACSQTLVSSDRRSSAFSIATKASLVDTRKSLQLSTVQLLVVHIGAALTLFLATTDATIVSTSLPTISSDLKASPSQYTWVGVSYMLTQTAFQPLYGRVSDLVGRKNVLYTSMGIFALGSVLCGAAQSINWLIAARAFAGIGGGGIVSSVWVITSEVVEVKRRAIWSQALSITWSCSAISGPIIGGLFSGQTKSSVDWRWGFYINLPVCLVAFAVLATSLRRLELQVASNASWRMLSQRFDFVGLVLFMSGTSCIIIGFSFVTELGWGASSTLSLITTGTAVLICGGIYEKHTTRDSLFPATTFQDITTVSILIITFIHNFAFTAGTFYLALFYQAANGSTPLQSGMKLLPYSLGSSVASMPTAWFIGYLQRKTHDTTGQNRIISIGLLISTLGFGLLNLLNEHARIVSQVAFPLIAGIGLGMLFHAPYQVFTRALKAEELATGTSAFFLVRFTGATVGLAVAGTIFYAKVSIGLPPDLAFNNTTQSIDYNAIKYLPLDIKEDVLHTISGSIRLIWTVCAPCLGVAFLISLLLRKIPSSDAETVNETHTTSAATQLSAEDEKV</sequence>
<feature type="transmembrane region" description="Helical" evidence="6">
    <location>
        <begin position="476"/>
        <end position="498"/>
    </location>
</feature>
<feature type="transmembrane region" description="Helical" evidence="6">
    <location>
        <begin position="436"/>
        <end position="456"/>
    </location>
</feature>
<evidence type="ECO:0000256" key="6">
    <source>
        <dbReference type="SAM" id="Phobius"/>
    </source>
</evidence>
<dbReference type="GO" id="GO:0022857">
    <property type="term" value="F:transmembrane transporter activity"/>
    <property type="evidence" value="ECO:0007669"/>
    <property type="project" value="InterPro"/>
</dbReference>
<dbReference type="InterPro" id="IPR005829">
    <property type="entry name" value="Sugar_transporter_CS"/>
</dbReference>
<comment type="subcellular location">
    <subcellularLocation>
        <location evidence="1">Membrane</location>
        <topology evidence="1">Multi-pass membrane protein</topology>
    </subcellularLocation>
</comment>
<feature type="transmembrane region" description="Helical" evidence="6">
    <location>
        <begin position="296"/>
        <end position="318"/>
    </location>
</feature>
<evidence type="ECO:0000256" key="3">
    <source>
        <dbReference type="ARBA" id="ARBA00022989"/>
    </source>
</evidence>
<feature type="domain" description="Major facilitator superfamily (MFS) profile" evidence="7">
    <location>
        <begin position="71"/>
        <end position="567"/>
    </location>
</feature>
<dbReference type="PANTHER" id="PTHR23501">
    <property type="entry name" value="MAJOR FACILITATOR SUPERFAMILY"/>
    <property type="match status" value="1"/>
</dbReference>
<feature type="transmembrane region" description="Helical" evidence="6">
    <location>
        <begin position="339"/>
        <end position="366"/>
    </location>
</feature>
<evidence type="ECO:0000313" key="9">
    <source>
        <dbReference type="Proteomes" id="UP000807469"/>
    </source>
</evidence>
<protein>
    <submittedName>
        <fullName evidence="8">Amino acid permease ScVBA-like protein</fullName>
    </submittedName>
</protein>
<name>A0A9P5YUT6_9AGAR</name>
<dbReference type="GO" id="GO:0005886">
    <property type="term" value="C:plasma membrane"/>
    <property type="evidence" value="ECO:0007669"/>
    <property type="project" value="TreeGrafter"/>
</dbReference>
<feature type="transmembrane region" description="Helical" evidence="6">
    <location>
        <begin position="68"/>
        <end position="87"/>
    </location>
</feature>
<feature type="transmembrane region" description="Helical" evidence="6">
    <location>
        <begin position="378"/>
        <end position="399"/>
    </location>
</feature>
<feature type="region of interest" description="Disordered" evidence="5">
    <location>
        <begin position="573"/>
        <end position="592"/>
    </location>
</feature>
<proteinExistence type="predicted"/>
<dbReference type="Gene3D" id="1.20.1250.20">
    <property type="entry name" value="MFS general substrate transporter like domains"/>
    <property type="match status" value="2"/>
</dbReference>
<feature type="transmembrane region" description="Helical" evidence="6">
    <location>
        <begin position="137"/>
        <end position="156"/>
    </location>
</feature>
<dbReference type="PANTHER" id="PTHR23501:SF102">
    <property type="entry name" value="DRUG TRANSPORTER, PUTATIVE (AFU_ORTHOLOGUE AFUA_3G08530)-RELATED"/>
    <property type="match status" value="1"/>
</dbReference>
<dbReference type="PROSITE" id="PS00217">
    <property type="entry name" value="SUGAR_TRANSPORT_2"/>
    <property type="match status" value="1"/>
</dbReference>
<keyword evidence="2 6" id="KW-0812">Transmembrane</keyword>
<feature type="transmembrane region" description="Helical" evidence="6">
    <location>
        <begin position="543"/>
        <end position="562"/>
    </location>
</feature>
<keyword evidence="4 6" id="KW-0472">Membrane</keyword>
<dbReference type="SUPFAM" id="SSF103473">
    <property type="entry name" value="MFS general substrate transporter"/>
    <property type="match status" value="1"/>
</dbReference>
<dbReference type="EMBL" id="MU155386">
    <property type="protein sequence ID" value="KAF9474301.1"/>
    <property type="molecule type" value="Genomic_DNA"/>
</dbReference>
<dbReference type="OrthoDB" id="2351791at2759"/>
<dbReference type="AlphaFoldDB" id="A0A9P5YUT6"/>
<feature type="transmembrane region" description="Helical" evidence="6">
    <location>
        <begin position="229"/>
        <end position="249"/>
    </location>
</feature>
<accession>A0A9P5YUT6</accession>
<evidence type="ECO:0000256" key="5">
    <source>
        <dbReference type="SAM" id="MobiDB-lite"/>
    </source>
</evidence>
<feature type="transmembrane region" description="Helical" evidence="6">
    <location>
        <begin position="162"/>
        <end position="182"/>
    </location>
</feature>
<feature type="transmembrane region" description="Helical" evidence="6">
    <location>
        <begin position="411"/>
        <end position="430"/>
    </location>
</feature>
<dbReference type="Pfam" id="PF07690">
    <property type="entry name" value="MFS_1"/>
    <property type="match status" value="1"/>
</dbReference>
<keyword evidence="3 6" id="KW-1133">Transmembrane helix</keyword>
<dbReference type="InterPro" id="IPR011701">
    <property type="entry name" value="MFS"/>
</dbReference>
<feature type="transmembrane region" description="Helical" evidence="6">
    <location>
        <begin position="107"/>
        <end position="125"/>
    </location>
</feature>
<dbReference type="PROSITE" id="PS50850">
    <property type="entry name" value="MFS"/>
    <property type="match status" value="1"/>
</dbReference>
<organism evidence="8 9">
    <name type="scientific">Pholiota conissans</name>
    <dbReference type="NCBI Taxonomy" id="109636"/>
    <lineage>
        <taxon>Eukaryota</taxon>
        <taxon>Fungi</taxon>
        <taxon>Dikarya</taxon>
        <taxon>Basidiomycota</taxon>
        <taxon>Agaricomycotina</taxon>
        <taxon>Agaricomycetes</taxon>
        <taxon>Agaricomycetidae</taxon>
        <taxon>Agaricales</taxon>
        <taxon>Agaricineae</taxon>
        <taxon>Strophariaceae</taxon>
        <taxon>Pholiota</taxon>
    </lineage>
</organism>
<evidence type="ECO:0000313" key="8">
    <source>
        <dbReference type="EMBL" id="KAF9474301.1"/>
    </source>
</evidence>
<feature type="compositionally biased region" description="Polar residues" evidence="5">
    <location>
        <begin position="573"/>
        <end position="586"/>
    </location>
</feature>
<gene>
    <name evidence="8" type="ORF">BDN70DRAFT_936763</name>
</gene>
<evidence type="ECO:0000256" key="2">
    <source>
        <dbReference type="ARBA" id="ARBA00022692"/>
    </source>
</evidence>
<comment type="caution">
    <text evidence="8">The sequence shown here is derived from an EMBL/GenBank/DDBJ whole genome shotgun (WGS) entry which is preliminary data.</text>
</comment>
<dbReference type="Proteomes" id="UP000807469">
    <property type="component" value="Unassembled WGS sequence"/>
</dbReference>
<reference evidence="8" key="1">
    <citation type="submission" date="2020-11" db="EMBL/GenBank/DDBJ databases">
        <authorList>
            <consortium name="DOE Joint Genome Institute"/>
            <person name="Ahrendt S."/>
            <person name="Riley R."/>
            <person name="Andreopoulos W."/>
            <person name="Labutti K."/>
            <person name="Pangilinan J."/>
            <person name="Ruiz-Duenas F.J."/>
            <person name="Barrasa J.M."/>
            <person name="Sanchez-Garcia M."/>
            <person name="Camarero S."/>
            <person name="Miyauchi S."/>
            <person name="Serrano A."/>
            <person name="Linde D."/>
            <person name="Babiker R."/>
            <person name="Drula E."/>
            <person name="Ayuso-Fernandez I."/>
            <person name="Pacheco R."/>
            <person name="Padilla G."/>
            <person name="Ferreira P."/>
            <person name="Barriuso J."/>
            <person name="Kellner H."/>
            <person name="Castanera R."/>
            <person name="Alfaro M."/>
            <person name="Ramirez L."/>
            <person name="Pisabarro A.G."/>
            <person name="Kuo A."/>
            <person name="Tritt A."/>
            <person name="Lipzen A."/>
            <person name="He G."/>
            <person name="Yan M."/>
            <person name="Ng V."/>
            <person name="Cullen D."/>
            <person name="Martin F."/>
            <person name="Rosso M.-N."/>
            <person name="Henrissat B."/>
            <person name="Hibbett D."/>
            <person name="Martinez A.T."/>
            <person name="Grigoriev I.V."/>
        </authorList>
    </citation>
    <scope>NUCLEOTIDE SEQUENCE</scope>
    <source>
        <strain evidence="8">CIRM-BRFM 674</strain>
    </source>
</reference>
<feature type="transmembrane region" description="Helical" evidence="6">
    <location>
        <begin position="269"/>
        <end position="290"/>
    </location>
</feature>
<evidence type="ECO:0000256" key="4">
    <source>
        <dbReference type="ARBA" id="ARBA00023136"/>
    </source>
</evidence>
<evidence type="ECO:0000259" key="7">
    <source>
        <dbReference type="PROSITE" id="PS50850"/>
    </source>
</evidence>
<evidence type="ECO:0000256" key="1">
    <source>
        <dbReference type="ARBA" id="ARBA00004141"/>
    </source>
</evidence>
<keyword evidence="9" id="KW-1185">Reference proteome</keyword>
<dbReference type="InterPro" id="IPR020846">
    <property type="entry name" value="MFS_dom"/>
</dbReference>
<feature type="transmembrane region" description="Helical" evidence="6">
    <location>
        <begin position="194"/>
        <end position="217"/>
    </location>
</feature>
<dbReference type="InterPro" id="IPR036259">
    <property type="entry name" value="MFS_trans_sf"/>
</dbReference>